<name>A0AA97KTK9_EUBMA</name>
<feature type="compositionally biased region" description="Basic and acidic residues" evidence="1">
    <location>
        <begin position="228"/>
        <end position="241"/>
    </location>
</feature>
<dbReference type="AlphaFoldDB" id="A0AA97KTK9"/>
<proteinExistence type="predicted"/>
<dbReference type="KEGG" id="emc:129326346"/>
<evidence type="ECO:0000256" key="1">
    <source>
        <dbReference type="SAM" id="MobiDB-lite"/>
    </source>
</evidence>
<sequence>MAKSPAGECEVGKAEEDAGVAACLLDAALGSLYDFGESLLDGNKKKRSKKKKSQKLRRKGSNALSEDDCMEPEHSTVTAGKRQSASSFFENLKNELDCDSINLKRSLQELSTPDVVPPNLAQSGRTAEIEIVTFHGHSRKKKPKRGISEDYSSKAMKTIQEKNVDGQGFNLEKARLEVHRFGITGFEKKEQRIMEQERAIMLGAKPPQKEYLNYKVLQEKIKEKKAIKKEESTVENKTDSLKRRKKKGQEASRKSKKKVKPSILPTGQVGKFKNGTLILRSYDIKKIKSSKLIK</sequence>
<reference evidence="3" key="1">
    <citation type="submission" date="2025-08" db="UniProtKB">
        <authorList>
            <consortium name="RefSeq"/>
        </authorList>
    </citation>
    <scope>IDENTIFICATION</scope>
    <source>
        <tissue evidence="3">Blood</tissue>
    </source>
</reference>
<dbReference type="InterPro" id="IPR027973">
    <property type="entry name" value="FSAF1-like"/>
</dbReference>
<evidence type="ECO:0000313" key="3">
    <source>
        <dbReference type="RefSeq" id="XP_054830479.1"/>
    </source>
</evidence>
<dbReference type="RefSeq" id="XP_054830479.1">
    <property type="nucleotide sequence ID" value="XM_054974504.1"/>
</dbReference>
<feature type="compositionally biased region" description="Basic residues" evidence="1">
    <location>
        <begin position="44"/>
        <end position="60"/>
    </location>
</feature>
<feature type="compositionally biased region" description="Polar residues" evidence="1">
    <location>
        <begin position="75"/>
        <end position="84"/>
    </location>
</feature>
<dbReference type="Proteomes" id="UP001190640">
    <property type="component" value="Chromosome 1"/>
</dbReference>
<dbReference type="CTD" id="128061"/>
<dbReference type="InterPro" id="IPR052852">
    <property type="entry name" value="SSU_Processome_Comp"/>
</dbReference>
<feature type="region of interest" description="Disordered" evidence="1">
    <location>
        <begin position="228"/>
        <end position="267"/>
    </location>
</feature>
<organism evidence="2 3">
    <name type="scientific">Eublepharis macularius</name>
    <name type="common">Leopard gecko</name>
    <name type="synonym">Cyrtodactylus macularius</name>
    <dbReference type="NCBI Taxonomy" id="481883"/>
    <lineage>
        <taxon>Eukaryota</taxon>
        <taxon>Metazoa</taxon>
        <taxon>Chordata</taxon>
        <taxon>Craniata</taxon>
        <taxon>Vertebrata</taxon>
        <taxon>Euteleostomi</taxon>
        <taxon>Lepidosauria</taxon>
        <taxon>Squamata</taxon>
        <taxon>Bifurcata</taxon>
        <taxon>Gekkota</taxon>
        <taxon>Eublepharidae</taxon>
        <taxon>Eublepharinae</taxon>
        <taxon>Eublepharis</taxon>
    </lineage>
</organism>
<keyword evidence="2" id="KW-1185">Reference proteome</keyword>
<evidence type="ECO:0000313" key="2">
    <source>
        <dbReference type="Proteomes" id="UP001190640"/>
    </source>
</evidence>
<accession>A0AA97KTK9</accession>
<feature type="region of interest" description="Disordered" evidence="1">
    <location>
        <begin position="43"/>
        <end position="84"/>
    </location>
</feature>
<dbReference type="Pfam" id="PF15375">
    <property type="entry name" value="FSAF1"/>
    <property type="match status" value="1"/>
</dbReference>
<dbReference type="PANTHER" id="PTHR28366">
    <property type="entry name" value="CHROMOSOME 1 OPEN READING FRAME 131"/>
    <property type="match status" value="1"/>
</dbReference>
<dbReference type="GeneID" id="129326346"/>
<protein>
    <submittedName>
        <fullName evidence="3">Uncharacterized protein C1orf131 homolog isoform X1</fullName>
    </submittedName>
</protein>
<dbReference type="PANTHER" id="PTHR28366:SF1">
    <property type="entry name" value="CHROMOSOME 1 OPEN READING FRAME 131"/>
    <property type="match status" value="1"/>
</dbReference>
<gene>
    <name evidence="3" type="primary">C1H1orf131</name>
</gene>